<reference evidence="8 9" key="1">
    <citation type="submission" date="2018-09" db="EMBL/GenBank/DDBJ databases">
        <authorList>
            <person name="Li J."/>
        </authorList>
    </citation>
    <scope>NUCLEOTIDE SEQUENCE [LARGE SCALE GENOMIC DNA]</scope>
    <source>
        <strain evidence="8 9">2129</strain>
    </source>
</reference>
<feature type="transmembrane region" description="Helical" evidence="6">
    <location>
        <begin position="275"/>
        <end position="294"/>
    </location>
</feature>
<keyword evidence="5 6" id="KW-0472">Membrane</keyword>
<dbReference type="Gene3D" id="1.20.1250.20">
    <property type="entry name" value="MFS general substrate transporter like domains"/>
    <property type="match status" value="2"/>
</dbReference>
<comment type="subcellular location">
    <subcellularLocation>
        <location evidence="1">Cell membrane</location>
        <topology evidence="1">Multi-pass membrane protein</topology>
    </subcellularLocation>
</comment>
<dbReference type="InterPro" id="IPR050930">
    <property type="entry name" value="MFS_Vesicular_Transporter"/>
</dbReference>
<evidence type="ECO:0000256" key="3">
    <source>
        <dbReference type="ARBA" id="ARBA00022692"/>
    </source>
</evidence>
<gene>
    <name evidence="8" type="ORF">D5R93_07210</name>
</gene>
<feature type="transmembrane region" description="Helical" evidence="6">
    <location>
        <begin position="18"/>
        <end position="40"/>
    </location>
</feature>
<proteinExistence type="predicted"/>
<evidence type="ECO:0000256" key="4">
    <source>
        <dbReference type="ARBA" id="ARBA00022989"/>
    </source>
</evidence>
<feature type="transmembrane region" description="Helical" evidence="6">
    <location>
        <begin position="144"/>
        <end position="165"/>
    </location>
</feature>
<dbReference type="InterPro" id="IPR011701">
    <property type="entry name" value="MFS"/>
</dbReference>
<feature type="transmembrane region" description="Helical" evidence="6">
    <location>
        <begin position="211"/>
        <end position="231"/>
    </location>
</feature>
<keyword evidence="9" id="KW-1185">Reference proteome</keyword>
<evidence type="ECO:0000256" key="5">
    <source>
        <dbReference type="ARBA" id="ARBA00023136"/>
    </source>
</evidence>
<feature type="transmembrane region" description="Helical" evidence="6">
    <location>
        <begin position="300"/>
        <end position="322"/>
    </location>
</feature>
<dbReference type="PANTHER" id="PTHR23506:SF23">
    <property type="entry name" value="GH10249P"/>
    <property type="match status" value="1"/>
</dbReference>
<dbReference type="InterPro" id="IPR001958">
    <property type="entry name" value="Tet-R_TetA/multi-R_MdtG-like"/>
</dbReference>
<dbReference type="EMBL" id="CP032514">
    <property type="protein sequence ID" value="AYD89867.1"/>
    <property type="molecule type" value="Genomic_DNA"/>
</dbReference>
<dbReference type="Pfam" id="PF07690">
    <property type="entry name" value="MFS_1"/>
    <property type="match status" value="1"/>
</dbReference>
<keyword evidence="2" id="KW-0813">Transport</keyword>
<dbReference type="PROSITE" id="PS50850">
    <property type="entry name" value="MFS"/>
    <property type="match status" value="1"/>
</dbReference>
<keyword evidence="3 6" id="KW-0812">Transmembrane</keyword>
<evidence type="ECO:0000313" key="9">
    <source>
        <dbReference type="Proteomes" id="UP000273001"/>
    </source>
</evidence>
<evidence type="ECO:0000259" key="7">
    <source>
        <dbReference type="PROSITE" id="PS50850"/>
    </source>
</evidence>
<dbReference type="InterPro" id="IPR020846">
    <property type="entry name" value="MFS_dom"/>
</dbReference>
<feature type="domain" description="Major facilitator superfamily (MFS) profile" evidence="7">
    <location>
        <begin position="18"/>
        <end position="391"/>
    </location>
</feature>
<feature type="transmembrane region" description="Helical" evidence="6">
    <location>
        <begin position="85"/>
        <end position="107"/>
    </location>
</feature>
<evidence type="ECO:0000256" key="6">
    <source>
        <dbReference type="SAM" id="Phobius"/>
    </source>
</evidence>
<accession>A0ABN5PRY2</accession>
<dbReference type="SUPFAM" id="SSF103473">
    <property type="entry name" value="MFS general substrate transporter"/>
    <property type="match status" value="1"/>
</dbReference>
<keyword evidence="4 6" id="KW-1133">Transmembrane helix</keyword>
<evidence type="ECO:0000256" key="2">
    <source>
        <dbReference type="ARBA" id="ARBA00022448"/>
    </source>
</evidence>
<feature type="transmembrane region" description="Helical" evidence="6">
    <location>
        <begin position="52"/>
        <end position="73"/>
    </location>
</feature>
<protein>
    <submittedName>
        <fullName evidence="8">MFS transporter</fullName>
    </submittedName>
</protein>
<dbReference type="PRINTS" id="PR01035">
    <property type="entry name" value="TCRTETA"/>
</dbReference>
<feature type="transmembrane region" description="Helical" evidence="6">
    <location>
        <begin position="334"/>
        <end position="356"/>
    </location>
</feature>
<dbReference type="PANTHER" id="PTHR23506">
    <property type="entry name" value="GH10249P"/>
    <property type="match status" value="1"/>
</dbReference>
<dbReference type="InterPro" id="IPR036259">
    <property type="entry name" value="MFS_trans_sf"/>
</dbReference>
<feature type="transmembrane region" description="Helical" evidence="6">
    <location>
        <begin position="171"/>
        <end position="191"/>
    </location>
</feature>
<dbReference type="CDD" id="cd17325">
    <property type="entry name" value="MFS_MdtG_SLC18_like"/>
    <property type="match status" value="1"/>
</dbReference>
<feature type="transmembrane region" description="Helical" evidence="6">
    <location>
        <begin position="113"/>
        <end position="132"/>
    </location>
</feature>
<dbReference type="RefSeq" id="WP_120204546.1">
    <property type="nucleotide sequence ID" value="NZ_CP032514.1"/>
</dbReference>
<organism evidence="8 9">
    <name type="scientific">Actinomyces lilanjuaniae</name>
    <dbReference type="NCBI Taxonomy" id="2321394"/>
    <lineage>
        <taxon>Bacteria</taxon>
        <taxon>Bacillati</taxon>
        <taxon>Actinomycetota</taxon>
        <taxon>Actinomycetes</taxon>
        <taxon>Actinomycetales</taxon>
        <taxon>Actinomycetaceae</taxon>
        <taxon>Actinomyces</taxon>
    </lineage>
</organism>
<sequence length="395" mass="39975">MNNHSSVPEVQDTSSTSALIVGSVALFTDMLVVGLAVPVLPLLPSVLDAGPAATGILFASYAIAMVLATFVAGRTVDRYGPKTPLLIGLIGLAIATLLFAMGGPYFLLFVARFAQGVAGGMSWVASLSLIAATTPMEKRGQAMGIALSTITLGVLIGPIVAGFMVEHFNTSAPFLLAAGVAFADGLLRIILVKGTPRVTDDTGGPLSVLRVSGSTSIATTILVGAAVLASLEPVLPVHLNTSALNIGLLFALASLAGIVANPAVGYYVGKVSSRLLTASGLLFITIALFIVGFANELWQTSVGMIFLGLSSAFLLAPATTLIADQGYKAKPSTLGGSFALYNLAYASGLAIGPLLTGLGVQQLGFSMALVVAAVVLALLGGFSLSRLPSGVAANS</sequence>
<dbReference type="Proteomes" id="UP000273001">
    <property type="component" value="Chromosome"/>
</dbReference>
<feature type="transmembrane region" description="Helical" evidence="6">
    <location>
        <begin position="243"/>
        <end position="268"/>
    </location>
</feature>
<evidence type="ECO:0000313" key="8">
    <source>
        <dbReference type="EMBL" id="AYD89867.1"/>
    </source>
</evidence>
<name>A0ABN5PRY2_9ACTO</name>
<feature type="transmembrane region" description="Helical" evidence="6">
    <location>
        <begin position="362"/>
        <end position="382"/>
    </location>
</feature>
<evidence type="ECO:0000256" key="1">
    <source>
        <dbReference type="ARBA" id="ARBA00004651"/>
    </source>
</evidence>